<reference evidence="1 2" key="1">
    <citation type="journal article" date="2009" name="Stand. Genomic Sci.">
        <title>Complete genome sequence of Catenulispora acidiphila type strain (ID 139908).</title>
        <authorList>
            <person name="Copeland A."/>
            <person name="Lapidus A."/>
            <person name="Glavina Del Rio T."/>
            <person name="Nolan M."/>
            <person name="Lucas S."/>
            <person name="Chen F."/>
            <person name="Tice H."/>
            <person name="Cheng J.F."/>
            <person name="Bruce D."/>
            <person name="Goodwin L."/>
            <person name="Pitluck S."/>
            <person name="Mikhailova N."/>
            <person name="Pati A."/>
            <person name="Ivanova N."/>
            <person name="Mavromatis K."/>
            <person name="Chen A."/>
            <person name="Palaniappan K."/>
            <person name="Chain P."/>
            <person name="Land M."/>
            <person name="Hauser L."/>
            <person name="Chang Y.J."/>
            <person name="Jeffries C.D."/>
            <person name="Chertkov O."/>
            <person name="Brettin T."/>
            <person name="Detter J.C."/>
            <person name="Han C."/>
            <person name="Ali Z."/>
            <person name="Tindall B.J."/>
            <person name="Goker M."/>
            <person name="Bristow J."/>
            <person name="Eisen J.A."/>
            <person name="Markowitz V."/>
            <person name="Hugenholtz P."/>
            <person name="Kyrpides N.C."/>
            <person name="Klenk H.P."/>
        </authorList>
    </citation>
    <scope>NUCLEOTIDE SEQUENCE [LARGE SCALE GENOMIC DNA]</scope>
    <source>
        <strain evidence="2">DSM 44928 / JCM 14897 / NBRC 102108 / NRRL B-24433 / ID139908</strain>
    </source>
</reference>
<dbReference type="Proteomes" id="UP000000851">
    <property type="component" value="Chromosome"/>
</dbReference>
<dbReference type="EMBL" id="CP001700">
    <property type="protein sequence ID" value="ACU73691.1"/>
    <property type="molecule type" value="Genomic_DNA"/>
</dbReference>
<dbReference type="KEGG" id="cai:Caci_4830"/>
<gene>
    <name evidence="1" type="ordered locus">Caci_4830</name>
</gene>
<accession>C7Q1G2</accession>
<name>C7Q1G2_CATAD</name>
<evidence type="ECO:0000313" key="1">
    <source>
        <dbReference type="EMBL" id="ACU73691.1"/>
    </source>
</evidence>
<evidence type="ECO:0000313" key="2">
    <source>
        <dbReference type="Proteomes" id="UP000000851"/>
    </source>
</evidence>
<keyword evidence="2" id="KW-1185">Reference proteome</keyword>
<sequence length="101" mass="11030">MYDVLDHAGFLIDEERGLTIESLSETVRVRCRSDYSLLRPAIDLATVRQRETSHGYGNGIQAAVTTAIAAVLEQAGYSVQARDCEIFVTASAAVRQRPSNS</sequence>
<protein>
    <submittedName>
        <fullName evidence="1">Uncharacterized protein</fullName>
    </submittedName>
</protein>
<dbReference type="InParanoid" id="C7Q1G2"/>
<dbReference type="AlphaFoldDB" id="C7Q1G2"/>
<proteinExistence type="predicted"/>
<organism evidence="1 2">
    <name type="scientific">Catenulispora acidiphila (strain DSM 44928 / JCM 14897 / NBRC 102108 / NRRL B-24433 / ID139908)</name>
    <dbReference type="NCBI Taxonomy" id="479433"/>
    <lineage>
        <taxon>Bacteria</taxon>
        <taxon>Bacillati</taxon>
        <taxon>Actinomycetota</taxon>
        <taxon>Actinomycetes</taxon>
        <taxon>Catenulisporales</taxon>
        <taxon>Catenulisporaceae</taxon>
        <taxon>Catenulispora</taxon>
    </lineage>
</organism>
<dbReference type="HOGENOM" id="CLU_2286408_0_0_11"/>